<sequence>MRPSIFSPRSLAWPCPGFKNLTNEFRELILEVIQDDDEVKRSVPPVPEQPYEACPGFKNLTNEFRELILEVIQDDDEVKRCECKVPTPLKDFVVWLLNLLKTVLKYLAGGKTTVIPGVPPTGVPLPVRL</sequence>
<protein>
    <submittedName>
        <fullName evidence="2">Interleukin</fullName>
    </submittedName>
</protein>
<keyword evidence="1" id="KW-1185">Reference proteome</keyword>
<name>A0A1I7ZMA0_9BILA</name>
<evidence type="ECO:0000313" key="2">
    <source>
        <dbReference type="WBParaSite" id="L893_g27877.t1"/>
    </source>
</evidence>
<dbReference type="Proteomes" id="UP000095287">
    <property type="component" value="Unplaced"/>
</dbReference>
<proteinExistence type="predicted"/>
<accession>A0A1I7ZMA0</accession>
<evidence type="ECO:0000313" key="1">
    <source>
        <dbReference type="Proteomes" id="UP000095287"/>
    </source>
</evidence>
<organism evidence="1 2">
    <name type="scientific">Steinernema glaseri</name>
    <dbReference type="NCBI Taxonomy" id="37863"/>
    <lineage>
        <taxon>Eukaryota</taxon>
        <taxon>Metazoa</taxon>
        <taxon>Ecdysozoa</taxon>
        <taxon>Nematoda</taxon>
        <taxon>Chromadorea</taxon>
        <taxon>Rhabditida</taxon>
        <taxon>Tylenchina</taxon>
        <taxon>Panagrolaimomorpha</taxon>
        <taxon>Strongyloidoidea</taxon>
        <taxon>Steinernematidae</taxon>
        <taxon>Steinernema</taxon>
    </lineage>
</organism>
<dbReference type="WBParaSite" id="L893_g27877.t1">
    <property type="protein sequence ID" value="L893_g27877.t1"/>
    <property type="gene ID" value="L893_g27877"/>
</dbReference>
<reference evidence="2" key="1">
    <citation type="submission" date="2016-11" db="UniProtKB">
        <authorList>
            <consortium name="WormBaseParasite"/>
        </authorList>
    </citation>
    <scope>IDENTIFICATION</scope>
</reference>
<dbReference type="AlphaFoldDB" id="A0A1I7ZMA0"/>